<evidence type="ECO:0000256" key="1">
    <source>
        <dbReference type="SAM" id="Coils"/>
    </source>
</evidence>
<dbReference type="InterPro" id="IPR021242">
    <property type="entry name" value="DUF2799"/>
</dbReference>
<dbReference type="EMBL" id="JAFKCS010000007">
    <property type="protein sequence ID" value="MBN7820032.1"/>
    <property type="molecule type" value="Genomic_DNA"/>
</dbReference>
<reference evidence="2 3" key="1">
    <citation type="submission" date="2021-03" db="EMBL/GenBank/DDBJ databases">
        <title>novel species isolated from a fishpond in China.</title>
        <authorList>
            <person name="Lu H."/>
            <person name="Cai Z."/>
        </authorList>
    </citation>
    <scope>NUCLEOTIDE SEQUENCE [LARGE SCALE GENOMIC DNA]</scope>
    <source>
        <strain evidence="2 3">Y57</strain>
    </source>
</reference>
<accession>A0ABS3CSD8</accession>
<sequence>MPTLFNTLKLSVPLTTLLLAGCASISKEECLVADWYAMGVTDGSQGRALAAFRDYQADCAKHQLSSDFEQYQAGHQQGVVNYCVYSNGVALGRQGNNFNTLCESERFEDFQEGYFQGQQLHQMENKLAKLRRDMASIESRIEQNQQQLKDNQASIIDENSTKTQREELLKDNDRLRRDIRRLKTDLGALAELEEETDLELSHYLNSIQL</sequence>
<keyword evidence="1" id="KW-0175">Coiled coil</keyword>
<gene>
    <name evidence="2" type="ORF">J0A65_09155</name>
</gene>
<evidence type="ECO:0000313" key="2">
    <source>
        <dbReference type="EMBL" id="MBN7820032.1"/>
    </source>
</evidence>
<comment type="caution">
    <text evidence="2">The sequence shown here is derived from an EMBL/GenBank/DDBJ whole genome shotgun (WGS) entry which is preliminary data.</text>
</comment>
<organism evidence="2 3">
    <name type="scientific">Bowmanella yangjiangensis</name>
    <dbReference type="NCBI Taxonomy" id="2811230"/>
    <lineage>
        <taxon>Bacteria</taxon>
        <taxon>Pseudomonadati</taxon>
        <taxon>Pseudomonadota</taxon>
        <taxon>Gammaproteobacteria</taxon>
        <taxon>Alteromonadales</taxon>
        <taxon>Alteromonadaceae</taxon>
        <taxon>Bowmanella</taxon>
    </lineage>
</organism>
<protein>
    <submittedName>
        <fullName evidence="2">DUF2799 domain-containing protein</fullName>
    </submittedName>
</protein>
<dbReference type="RefSeq" id="WP_206593871.1">
    <property type="nucleotide sequence ID" value="NZ_JAFKCS010000007.1"/>
</dbReference>
<dbReference type="Proteomes" id="UP000663992">
    <property type="component" value="Unassembled WGS sequence"/>
</dbReference>
<feature type="coiled-coil region" evidence="1">
    <location>
        <begin position="120"/>
        <end position="192"/>
    </location>
</feature>
<evidence type="ECO:0000313" key="3">
    <source>
        <dbReference type="Proteomes" id="UP000663992"/>
    </source>
</evidence>
<keyword evidence="3" id="KW-1185">Reference proteome</keyword>
<name>A0ABS3CSD8_9ALTE</name>
<proteinExistence type="predicted"/>
<dbReference type="Pfam" id="PF10973">
    <property type="entry name" value="DUF2799"/>
    <property type="match status" value="1"/>
</dbReference>